<accession>A0A1H1SFN8</accession>
<dbReference type="SUPFAM" id="SSF51161">
    <property type="entry name" value="Trimeric LpxA-like enzymes"/>
    <property type="match status" value="1"/>
</dbReference>
<evidence type="ECO:0000313" key="1">
    <source>
        <dbReference type="EMBL" id="SDS46795.1"/>
    </source>
</evidence>
<dbReference type="GeneID" id="300210750"/>
<sequence>MFERYLDRNVNVEAVAAPEVGSTIGALEQALRDPEDRRPIPLYVNALRELRKGSQAINGHGDEIRFSHTAHARLRAVAAELDLSASHYHFDTSGSPLIVRESTGEHVISPTHFENGAYFSHPHADHQLEHSIADLPKIQVGKYVRLGRNAAINAGGDVYVGDAVWLSPGSQLLRQDHDPYGRPSVGSRTVAMTRLPAVRLCDYAWVGREAIVGWNADYLGKSSIVGLRSVVNSWVGDYSIVGDQGKVLQYLPYKAWLMERFQPAVEQTLQISDWAAVNSDWLTTYRDNPLQSVYTSTGVNALFANLSSVLLIGPQAAQLAPYFREHSTDIISHSREHFAALLQWAQDNGQRRLRVRGDLSATALPFISGGHYHYRRKLGYGVVIIGSSDSTEPATVLAEGLRVCAPGGVVLYPLSDLEASQDLSGDWQRLPDIRLNEQDFAVLQKA</sequence>
<dbReference type="AlphaFoldDB" id="A0A1H1SFN8"/>
<organism evidence="1 2">
    <name type="scientific">Pseudomonas asplenii</name>
    <dbReference type="NCBI Taxonomy" id="53407"/>
    <lineage>
        <taxon>Bacteria</taxon>
        <taxon>Pseudomonadati</taxon>
        <taxon>Pseudomonadota</taxon>
        <taxon>Gammaproteobacteria</taxon>
        <taxon>Pseudomonadales</taxon>
        <taxon>Pseudomonadaceae</taxon>
        <taxon>Pseudomonas</taxon>
    </lineage>
</organism>
<dbReference type="RefSeq" id="WP_232000482.1">
    <property type="nucleotide sequence ID" value="NZ_CP087202.1"/>
</dbReference>
<evidence type="ECO:0000313" key="2">
    <source>
        <dbReference type="Proteomes" id="UP000199524"/>
    </source>
</evidence>
<reference evidence="2" key="1">
    <citation type="submission" date="2016-10" db="EMBL/GenBank/DDBJ databases">
        <authorList>
            <person name="Varghese N."/>
            <person name="Submissions S."/>
        </authorList>
    </citation>
    <scope>NUCLEOTIDE SEQUENCE [LARGE SCALE GENOMIC DNA]</scope>
    <source>
        <strain evidence="2">ATCC 23835</strain>
    </source>
</reference>
<proteinExistence type="predicted"/>
<dbReference type="EMBL" id="LT629777">
    <property type="protein sequence ID" value="SDS46795.1"/>
    <property type="molecule type" value="Genomic_DNA"/>
</dbReference>
<dbReference type="Proteomes" id="UP000199524">
    <property type="component" value="Chromosome I"/>
</dbReference>
<keyword evidence="1" id="KW-0808">Transferase</keyword>
<dbReference type="Gene3D" id="2.160.10.10">
    <property type="entry name" value="Hexapeptide repeat proteins"/>
    <property type="match status" value="1"/>
</dbReference>
<name>A0A1H1SFN8_9PSED</name>
<keyword evidence="2" id="KW-1185">Reference proteome</keyword>
<dbReference type="InterPro" id="IPR011004">
    <property type="entry name" value="Trimer_LpxA-like_sf"/>
</dbReference>
<dbReference type="GO" id="GO:0016740">
    <property type="term" value="F:transferase activity"/>
    <property type="evidence" value="ECO:0007669"/>
    <property type="project" value="UniProtKB-KW"/>
</dbReference>
<gene>
    <name evidence="1" type="ORF">SAMN05216598_1682</name>
</gene>
<protein>
    <submittedName>
        <fullName evidence="1">Acetyltransferase (Isoleucine patch superfamily)</fullName>
    </submittedName>
</protein>